<organism evidence="3 4">
    <name type="scientific">Halorubellus litoreus</name>
    <dbReference type="NCBI Taxonomy" id="755308"/>
    <lineage>
        <taxon>Archaea</taxon>
        <taxon>Methanobacteriati</taxon>
        <taxon>Methanobacteriota</taxon>
        <taxon>Stenosarchaea group</taxon>
        <taxon>Halobacteria</taxon>
        <taxon>Halobacteriales</taxon>
        <taxon>Halorubellaceae</taxon>
        <taxon>Halorubellus</taxon>
    </lineage>
</organism>
<name>A0ABD5VL70_9EURY</name>
<gene>
    <name evidence="3" type="ORF">ACFQGB_18220</name>
</gene>
<feature type="region of interest" description="Disordered" evidence="2">
    <location>
        <begin position="209"/>
        <end position="235"/>
    </location>
</feature>
<dbReference type="EMBL" id="JBHSXN010000004">
    <property type="protein sequence ID" value="MFC6954807.1"/>
    <property type="molecule type" value="Genomic_DNA"/>
</dbReference>
<proteinExistence type="predicted"/>
<feature type="coiled-coil region" evidence="1">
    <location>
        <begin position="30"/>
        <end position="68"/>
    </location>
</feature>
<protein>
    <submittedName>
        <fullName evidence="3">Uncharacterized protein</fullName>
    </submittedName>
</protein>
<evidence type="ECO:0000256" key="1">
    <source>
        <dbReference type="SAM" id="Coils"/>
    </source>
</evidence>
<keyword evidence="1" id="KW-0175">Coiled coil</keyword>
<evidence type="ECO:0000313" key="4">
    <source>
        <dbReference type="Proteomes" id="UP001596395"/>
    </source>
</evidence>
<reference evidence="3 4" key="1">
    <citation type="journal article" date="2019" name="Int. J. Syst. Evol. Microbiol.">
        <title>The Global Catalogue of Microorganisms (GCM) 10K type strain sequencing project: providing services to taxonomists for standard genome sequencing and annotation.</title>
        <authorList>
            <consortium name="The Broad Institute Genomics Platform"/>
            <consortium name="The Broad Institute Genome Sequencing Center for Infectious Disease"/>
            <person name="Wu L."/>
            <person name="Ma J."/>
        </authorList>
    </citation>
    <scope>NUCLEOTIDE SEQUENCE [LARGE SCALE GENOMIC DNA]</scope>
    <source>
        <strain evidence="3 4">GX26</strain>
    </source>
</reference>
<sequence length="235" mass="25962">MKMFARTLSTMQARLFGDADGVDDLSDVDRETVARRLREVEREKREVREELESLHARYQRVVARAERADETALDVVRGDLSRVVEAAAVARARHRRTRLQHRFLLLVAAPDRSPRSLADLDVDLHDESTGVRAPLWVAPGHLDPPRVRNDDPIDGDDLAARVRGELGDVDAAVEAVVTAGRTDAPVPTLPELLDADAGDDCDEYLITEAAGSVDDEETEGAPSRVLASRQDERES</sequence>
<evidence type="ECO:0000256" key="2">
    <source>
        <dbReference type="SAM" id="MobiDB-lite"/>
    </source>
</evidence>
<comment type="caution">
    <text evidence="3">The sequence shown here is derived from an EMBL/GenBank/DDBJ whole genome shotgun (WGS) entry which is preliminary data.</text>
</comment>
<keyword evidence="4" id="KW-1185">Reference proteome</keyword>
<dbReference type="Proteomes" id="UP001596395">
    <property type="component" value="Unassembled WGS sequence"/>
</dbReference>
<dbReference type="AlphaFoldDB" id="A0ABD5VL70"/>
<dbReference type="RefSeq" id="WP_336351750.1">
    <property type="nucleotide sequence ID" value="NZ_JAZAQL010000004.1"/>
</dbReference>
<evidence type="ECO:0000313" key="3">
    <source>
        <dbReference type="EMBL" id="MFC6954807.1"/>
    </source>
</evidence>
<accession>A0ABD5VL70</accession>